<feature type="transmembrane region" description="Helical" evidence="1">
    <location>
        <begin position="137"/>
        <end position="164"/>
    </location>
</feature>
<accession>A0A4Q9L7J4</accession>
<dbReference type="AlphaFoldDB" id="A0A4Q9L7J4"/>
<name>A0A4Q9L7J4_9MICR</name>
<reference evidence="2 3" key="1">
    <citation type="submission" date="2017-12" db="EMBL/GenBank/DDBJ databases">
        <authorList>
            <person name="Pombert J.-F."/>
            <person name="Haag K.L."/>
            <person name="Ebert D."/>
        </authorList>
    </citation>
    <scope>NUCLEOTIDE SEQUENCE [LARGE SCALE GENOMIC DNA]</scope>
    <source>
        <strain evidence="2">FI-OER-3-3</strain>
    </source>
</reference>
<keyword evidence="1" id="KW-0812">Transmembrane</keyword>
<organism evidence="2 3">
    <name type="scientific">Hamiltosporidium tvaerminnensis</name>
    <dbReference type="NCBI Taxonomy" id="1176355"/>
    <lineage>
        <taxon>Eukaryota</taxon>
        <taxon>Fungi</taxon>
        <taxon>Fungi incertae sedis</taxon>
        <taxon>Microsporidia</taxon>
        <taxon>Dubosqiidae</taxon>
        <taxon>Hamiltosporidium</taxon>
    </lineage>
</organism>
<protein>
    <submittedName>
        <fullName evidence="2">Uncharacterized protein</fullName>
    </submittedName>
</protein>
<dbReference type="EMBL" id="PITJ01000263">
    <property type="protein sequence ID" value="TBU03627.1"/>
    <property type="molecule type" value="Genomic_DNA"/>
</dbReference>
<evidence type="ECO:0000256" key="1">
    <source>
        <dbReference type="SAM" id="Phobius"/>
    </source>
</evidence>
<gene>
    <name evidence="2" type="ORF">CWI37_0263p0010</name>
</gene>
<keyword evidence="1" id="KW-1133">Transmembrane helix</keyword>
<proteinExistence type="predicted"/>
<dbReference type="Proteomes" id="UP000292362">
    <property type="component" value="Unassembled WGS sequence"/>
</dbReference>
<keyword evidence="1" id="KW-0472">Membrane</keyword>
<evidence type="ECO:0000313" key="2">
    <source>
        <dbReference type="EMBL" id="TBU03627.1"/>
    </source>
</evidence>
<sequence>MIKLIKNGDIVFEIQEDFVDPLTFDSYPQIIDEYIKNEKEQIFAMLLCTKKKFVYLSESIINLRYDKCILGEPLTVYLLDDPISRLSVTDIEYYILKNKIDGVNFIAVYLCNEVELYTYSEFRTIVFKPESPRYVYLVLKIGVMILLLFFAIMFISTIFIFIYLNYFDKK</sequence>
<comment type="caution">
    <text evidence="2">The sequence shown here is derived from an EMBL/GenBank/DDBJ whole genome shotgun (WGS) entry which is preliminary data.</text>
</comment>
<evidence type="ECO:0000313" key="3">
    <source>
        <dbReference type="Proteomes" id="UP000292362"/>
    </source>
</evidence>
<dbReference type="VEuPathDB" id="MicrosporidiaDB:CWI37_0263p0010"/>